<organism evidence="5 6">
    <name type="scientific">Clostridium botulinum</name>
    <dbReference type="NCBI Taxonomy" id="1491"/>
    <lineage>
        <taxon>Bacteria</taxon>
        <taxon>Bacillati</taxon>
        <taxon>Bacillota</taxon>
        <taxon>Clostridia</taxon>
        <taxon>Eubacteriales</taxon>
        <taxon>Clostridiaceae</taxon>
        <taxon>Clostridium</taxon>
    </lineage>
</organism>
<keyword evidence="2" id="KW-0238">DNA-binding</keyword>
<dbReference type="Gene3D" id="1.10.443.10">
    <property type="entry name" value="Intergrase catalytic core"/>
    <property type="match status" value="1"/>
</dbReference>
<dbReference type="EMBL" id="CP069280">
    <property type="protein sequence ID" value="QRI53952.1"/>
    <property type="molecule type" value="Genomic_DNA"/>
</dbReference>
<dbReference type="GO" id="GO:0006310">
    <property type="term" value="P:DNA recombination"/>
    <property type="evidence" value="ECO:0007669"/>
    <property type="project" value="UniProtKB-KW"/>
</dbReference>
<name>A0ABD7CL03_CLOBO</name>
<dbReference type="InterPro" id="IPR011010">
    <property type="entry name" value="DNA_brk_join_enz"/>
</dbReference>
<dbReference type="AlphaFoldDB" id="A0ABD7CL03"/>
<dbReference type="PANTHER" id="PTHR30349:SF41">
    <property type="entry name" value="INTEGRASE_RECOMBINASE PROTEIN MJ0367-RELATED"/>
    <property type="match status" value="1"/>
</dbReference>
<dbReference type="CDD" id="cd00397">
    <property type="entry name" value="DNA_BRE_C"/>
    <property type="match status" value="1"/>
</dbReference>
<dbReference type="Proteomes" id="UP000663464">
    <property type="component" value="Chromosome"/>
</dbReference>
<sequence>MTMQMINNRKINYNGVFNGIVIGDSNFTDDIWDLSSLFSKKTLDEGRMRINFSFIKFEDIKLTAKQYAYYKLSSMKPQSVRSRIGNLSAFIKYAEINGINCFSKLTSEYFLDYNLWLRNTYRIERNRNKGKRVSNQYGYSCSFIVEDIIRTGQIVGWNVPEEKLFIKFNSATLWLDRMKNNKKTKPISEEIYNKLLHYAVNEEVNILKKAEIIIQSQTGLRISEVLSIKEGCVKTTNDGYRYMEVEISKTEKGEPIIHRVFCNELVVNIINQLEEATKDLRCKSGLKDLFIFESPNHSYKILVLKSAESSKRLNDFIKKWDIRDKNGELVKIHSHQFRATFVRELIKRKIPMAFIMKHFNHVSIEMTSHYLSLQEEVKEIFADMILRPESKTAGLRAEEIKKTLNEQFKGKTEKEIDDIVLNLSKSMSFNPLPTGVCLYDFRRGNCSDGDGCFFYNCPNYITEVKFHPLLKKELELMESEMARFKELGRDRDWQRQYVKWKYLKPLVNSLEEQINEA</sequence>
<evidence type="ECO:0000313" key="6">
    <source>
        <dbReference type="Proteomes" id="UP000663464"/>
    </source>
</evidence>
<evidence type="ECO:0000256" key="3">
    <source>
        <dbReference type="ARBA" id="ARBA00023172"/>
    </source>
</evidence>
<dbReference type="SUPFAM" id="SSF56349">
    <property type="entry name" value="DNA breaking-rejoining enzymes"/>
    <property type="match status" value="1"/>
</dbReference>
<dbReference type="PROSITE" id="PS51898">
    <property type="entry name" value="TYR_RECOMBINASE"/>
    <property type="match status" value="1"/>
</dbReference>
<accession>A0ABD7CL03</accession>
<dbReference type="InterPro" id="IPR013762">
    <property type="entry name" value="Integrase-like_cat_sf"/>
</dbReference>
<dbReference type="InterPro" id="IPR002104">
    <property type="entry name" value="Integrase_catalytic"/>
</dbReference>
<comment type="similarity">
    <text evidence="1">Belongs to the 'phage' integrase family.</text>
</comment>
<proteinExistence type="inferred from homology"/>
<dbReference type="GO" id="GO:0003677">
    <property type="term" value="F:DNA binding"/>
    <property type="evidence" value="ECO:0007669"/>
    <property type="project" value="UniProtKB-KW"/>
</dbReference>
<evidence type="ECO:0000259" key="4">
    <source>
        <dbReference type="PROSITE" id="PS51898"/>
    </source>
</evidence>
<evidence type="ECO:0000256" key="2">
    <source>
        <dbReference type="ARBA" id="ARBA00023125"/>
    </source>
</evidence>
<evidence type="ECO:0000256" key="1">
    <source>
        <dbReference type="ARBA" id="ARBA00008857"/>
    </source>
</evidence>
<evidence type="ECO:0000313" key="5">
    <source>
        <dbReference type="EMBL" id="QRI53952.1"/>
    </source>
</evidence>
<dbReference type="PANTHER" id="PTHR30349">
    <property type="entry name" value="PHAGE INTEGRASE-RELATED"/>
    <property type="match status" value="1"/>
</dbReference>
<reference evidence="5 6" key="1">
    <citation type="journal article" date="2014" name="J. Infect. Dis.">
        <title>Molecular characterization of a novel botulinum neurotoxin type H gene.</title>
        <authorList>
            <person name="Dover N."/>
            <person name="Barash J.R."/>
            <person name="Hill K.K."/>
            <person name="Xie G."/>
            <person name="Arnon S.S."/>
        </authorList>
    </citation>
    <scope>NUCLEOTIDE SEQUENCE [LARGE SCALE GENOMIC DNA]</scope>
    <source>
        <strain evidence="5 6">IBCA10-7060</strain>
    </source>
</reference>
<gene>
    <name evidence="5" type="ORF">JQS73_02155</name>
</gene>
<dbReference type="Pfam" id="PF00589">
    <property type="entry name" value="Phage_integrase"/>
    <property type="match status" value="1"/>
</dbReference>
<keyword evidence="3" id="KW-0233">DNA recombination</keyword>
<dbReference type="InterPro" id="IPR050090">
    <property type="entry name" value="Tyrosine_recombinase_XerCD"/>
</dbReference>
<protein>
    <submittedName>
        <fullName evidence="5">Site-specific integrase</fullName>
    </submittedName>
</protein>
<feature type="domain" description="Tyr recombinase" evidence="4">
    <location>
        <begin position="182"/>
        <end position="383"/>
    </location>
</feature>